<evidence type="ECO:0000256" key="2">
    <source>
        <dbReference type="ARBA" id="ARBA00023012"/>
    </source>
</evidence>
<dbReference type="InterPro" id="IPR011006">
    <property type="entry name" value="CheY-like_superfamily"/>
</dbReference>
<feature type="DNA-binding region" description="OmpR/PhoB-type" evidence="7">
    <location>
        <begin position="130"/>
        <end position="227"/>
    </location>
</feature>
<dbReference type="GO" id="GO:0000156">
    <property type="term" value="F:phosphorelay response regulator activity"/>
    <property type="evidence" value="ECO:0007669"/>
    <property type="project" value="TreeGrafter"/>
</dbReference>
<evidence type="ECO:0000256" key="7">
    <source>
        <dbReference type="PROSITE-ProRule" id="PRU01091"/>
    </source>
</evidence>
<name>A0A413I416_9BACT</name>
<evidence type="ECO:0000259" key="8">
    <source>
        <dbReference type="PROSITE" id="PS50110"/>
    </source>
</evidence>
<evidence type="ECO:0000313" key="10">
    <source>
        <dbReference type="EMBL" id="RGY02190.1"/>
    </source>
</evidence>
<dbReference type="PANTHER" id="PTHR48111">
    <property type="entry name" value="REGULATOR OF RPOS"/>
    <property type="match status" value="1"/>
</dbReference>
<dbReference type="GO" id="GO:0032993">
    <property type="term" value="C:protein-DNA complex"/>
    <property type="evidence" value="ECO:0007669"/>
    <property type="project" value="TreeGrafter"/>
</dbReference>
<evidence type="ECO:0000256" key="1">
    <source>
        <dbReference type="ARBA" id="ARBA00022553"/>
    </source>
</evidence>
<dbReference type="InterPro" id="IPR036388">
    <property type="entry name" value="WH-like_DNA-bd_sf"/>
</dbReference>
<feature type="domain" description="Response regulatory" evidence="8">
    <location>
        <begin position="5"/>
        <end position="120"/>
    </location>
</feature>
<reference evidence="10 11" key="1">
    <citation type="submission" date="2018-08" db="EMBL/GenBank/DDBJ databases">
        <title>A genome reference for cultivated species of the human gut microbiota.</title>
        <authorList>
            <person name="Zou Y."/>
            <person name="Xue W."/>
            <person name="Luo G."/>
        </authorList>
    </citation>
    <scope>NUCLEOTIDE SEQUENCE [LARGE SCALE GENOMIC DNA]</scope>
    <source>
        <strain evidence="10 11">OF03-11</strain>
    </source>
</reference>
<dbReference type="Gene3D" id="3.40.50.2300">
    <property type="match status" value="1"/>
</dbReference>
<dbReference type="PANTHER" id="PTHR48111:SF1">
    <property type="entry name" value="TWO-COMPONENT RESPONSE REGULATOR ORR33"/>
    <property type="match status" value="1"/>
</dbReference>
<dbReference type="InterPro" id="IPR016032">
    <property type="entry name" value="Sig_transdc_resp-reg_C-effctor"/>
</dbReference>
<evidence type="ECO:0000259" key="9">
    <source>
        <dbReference type="PROSITE" id="PS51755"/>
    </source>
</evidence>
<feature type="domain" description="OmpR/PhoB-type" evidence="9">
    <location>
        <begin position="130"/>
        <end position="227"/>
    </location>
</feature>
<dbReference type="AlphaFoldDB" id="A0A413I416"/>
<dbReference type="CDD" id="cd00156">
    <property type="entry name" value="REC"/>
    <property type="match status" value="1"/>
</dbReference>
<keyword evidence="4 7" id="KW-0238">DNA-binding</keyword>
<feature type="modified residue" description="4-aspartylphosphate" evidence="6">
    <location>
        <position position="54"/>
    </location>
</feature>
<accession>A0A413I416</accession>
<comment type="caution">
    <text evidence="10">The sequence shown here is derived from an EMBL/GenBank/DDBJ whole genome shotgun (WGS) entry which is preliminary data.</text>
</comment>
<evidence type="ECO:0000256" key="4">
    <source>
        <dbReference type="ARBA" id="ARBA00023125"/>
    </source>
</evidence>
<keyword evidence="5" id="KW-0804">Transcription</keyword>
<proteinExistence type="predicted"/>
<dbReference type="SUPFAM" id="SSF46894">
    <property type="entry name" value="C-terminal effector domain of the bipartite response regulators"/>
    <property type="match status" value="1"/>
</dbReference>
<keyword evidence="1 6" id="KW-0597">Phosphoprotein</keyword>
<dbReference type="GO" id="GO:0005829">
    <property type="term" value="C:cytosol"/>
    <property type="evidence" value="ECO:0007669"/>
    <property type="project" value="TreeGrafter"/>
</dbReference>
<dbReference type="GO" id="GO:0000976">
    <property type="term" value="F:transcription cis-regulatory region binding"/>
    <property type="evidence" value="ECO:0007669"/>
    <property type="project" value="TreeGrafter"/>
</dbReference>
<organism evidence="10 11">
    <name type="scientific">Odoribacter splanchnicus</name>
    <dbReference type="NCBI Taxonomy" id="28118"/>
    <lineage>
        <taxon>Bacteria</taxon>
        <taxon>Pseudomonadati</taxon>
        <taxon>Bacteroidota</taxon>
        <taxon>Bacteroidia</taxon>
        <taxon>Bacteroidales</taxon>
        <taxon>Odoribacteraceae</taxon>
        <taxon>Odoribacter</taxon>
    </lineage>
</organism>
<dbReference type="GO" id="GO:0006355">
    <property type="term" value="P:regulation of DNA-templated transcription"/>
    <property type="evidence" value="ECO:0007669"/>
    <property type="project" value="InterPro"/>
</dbReference>
<dbReference type="RefSeq" id="WP_118104959.1">
    <property type="nucleotide sequence ID" value="NZ_QSCO01000049.1"/>
</dbReference>
<evidence type="ECO:0000313" key="11">
    <source>
        <dbReference type="Proteomes" id="UP000284434"/>
    </source>
</evidence>
<keyword evidence="3" id="KW-0805">Transcription regulation</keyword>
<keyword evidence="2" id="KW-0902">Two-component regulatory system</keyword>
<evidence type="ECO:0000256" key="3">
    <source>
        <dbReference type="ARBA" id="ARBA00023015"/>
    </source>
</evidence>
<dbReference type="InterPro" id="IPR039420">
    <property type="entry name" value="WalR-like"/>
</dbReference>
<dbReference type="InterPro" id="IPR001789">
    <property type="entry name" value="Sig_transdc_resp-reg_receiver"/>
</dbReference>
<dbReference type="Proteomes" id="UP000284434">
    <property type="component" value="Unassembled WGS sequence"/>
</dbReference>
<dbReference type="SUPFAM" id="SSF52172">
    <property type="entry name" value="CheY-like"/>
    <property type="match status" value="1"/>
</dbReference>
<dbReference type="PROSITE" id="PS51755">
    <property type="entry name" value="OMPR_PHOB"/>
    <property type="match status" value="1"/>
</dbReference>
<protein>
    <submittedName>
        <fullName evidence="10">DNA-binding response regulator</fullName>
    </submittedName>
</protein>
<dbReference type="Pfam" id="PF00072">
    <property type="entry name" value="Response_reg"/>
    <property type="match status" value="1"/>
</dbReference>
<evidence type="ECO:0000256" key="5">
    <source>
        <dbReference type="ARBA" id="ARBA00023163"/>
    </source>
</evidence>
<gene>
    <name evidence="10" type="ORF">DXA53_19750</name>
</gene>
<dbReference type="EMBL" id="QSCO01000049">
    <property type="protein sequence ID" value="RGY02190.1"/>
    <property type="molecule type" value="Genomic_DNA"/>
</dbReference>
<dbReference type="SMART" id="SM00448">
    <property type="entry name" value="REC"/>
    <property type="match status" value="1"/>
</dbReference>
<dbReference type="Pfam" id="PF00486">
    <property type="entry name" value="Trans_reg_C"/>
    <property type="match status" value="1"/>
</dbReference>
<dbReference type="PROSITE" id="PS50110">
    <property type="entry name" value="RESPONSE_REGULATORY"/>
    <property type="match status" value="1"/>
</dbReference>
<sequence>MSVIRILYVEDDLDFGCMTKVFLDQAGFLVELTTNVEEAWKLFHTRRPDLLLVDLDLEGSKNGIDLIRQIITEVKQYPVIVYSSHTDPATVITTIELGVMDHIGKDTDREVFLAKLRNIAKRNYSQTGENPRYELSAITTYNQRNGVLTTIGNKRHKLKGKDMRLLQLLCLHFNEWVSPKELSFGLWGMEKNIGELKRYIGHLRQELSEDPALSIENKHGGYYKLQGE</sequence>
<dbReference type="InterPro" id="IPR001867">
    <property type="entry name" value="OmpR/PhoB-type_DNA-bd"/>
</dbReference>
<evidence type="ECO:0000256" key="6">
    <source>
        <dbReference type="PROSITE-ProRule" id="PRU00169"/>
    </source>
</evidence>
<dbReference type="Gene3D" id="1.10.10.10">
    <property type="entry name" value="Winged helix-like DNA-binding domain superfamily/Winged helix DNA-binding domain"/>
    <property type="match status" value="1"/>
</dbReference>